<evidence type="ECO:0000313" key="2">
    <source>
        <dbReference type="Proteomes" id="UP000314294"/>
    </source>
</evidence>
<dbReference type="AlphaFoldDB" id="A0A4Z2HEC8"/>
<comment type="caution">
    <text evidence="1">The sequence shown here is derived from an EMBL/GenBank/DDBJ whole genome shotgun (WGS) entry which is preliminary data.</text>
</comment>
<protein>
    <submittedName>
        <fullName evidence="1">Uncharacterized protein</fullName>
    </submittedName>
</protein>
<evidence type="ECO:0000313" key="1">
    <source>
        <dbReference type="EMBL" id="TNN64227.1"/>
    </source>
</evidence>
<accession>A0A4Z2HEC8</accession>
<organism evidence="1 2">
    <name type="scientific">Liparis tanakae</name>
    <name type="common">Tanaka's snailfish</name>
    <dbReference type="NCBI Taxonomy" id="230148"/>
    <lineage>
        <taxon>Eukaryota</taxon>
        <taxon>Metazoa</taxon>
        <taxon>Chordata</taxon>
        <taxon>Craniata</taxon>
        <taxon>Vertebrata</taxon>
        <taxon>Euteleostomi</taxon>
        <taxon>Actinopterygii</taxon>
        <taxon>Neopterygii</taxon>
        <taxon>Teleostei</taxon>
        <taxon>Neoteleostei</taxon>
        <taxon>Acanthomorphata</taxon>
        <taxon>Eupercaria</taxon>
        <taxon>Perciformes</taxon>
        <taxon>Cottioidei</taxon>
        <taxon>Cottales</taxon>
        <taxon>Liparidae</taxon>
        <taxon>Liparis</taxon>
    </lineage>
</organism>
<proteinExistence type="predicted"/>
<name>A0A4Z2HEC8_9TELE</name>
<dbReference type="EMBL" id="SRLO01000257">
    <property type="protein sequence ID" value="TNN64227.1"/>
    <property type="molecule type" value="Genomic_DNA"/>
</dbReference>
<reference evidence="1 2" key="1">
    <citation type="submission" date="2019-03" db="EMBL/GenBank/DDBJ databases">
        <title>First draft genome of Liparis tanakae, snailfish: a comprehensive survey of snailfish specific genes.</title>
        <authorList>
            <person name="Kim W."/>
            <person name="Song I."/>
            <person name="Jeong J.-H."/>
            <person name="Kim D."/>
            <person name="Kim S."/>
            <person name="Ryu S."/>
            <person name="Song J.Y."/>
            <person name="Lee S.K."/>
        </authorList>
    </citation>
    <scope>NUCLEOTIDE SEQUENCE [LARGE SCALE GENOMIC DNA]</scope>
    <source>
        <tissue evidence="1">Muscle</tissue>
    </source>
</reference>
<sequence length="71" mass="8318">MTKGTGKHNRRYENNINQAFGWWPCPMFTLYIGRRRNDSLVSLSNSFIDVPNLSPSRASVTAQRRERNFWA</sequence>
<dbReference type="Proteomes" id="UP000314294">
    <property type="component" value="Unassembled WGS sequence"/>
</dbReference>
<gene>
    <name evidence="1" type="ORF">EYF80_025595</name>
</gene>
<keyword evidence="2" id="KW-1185">Reference proteome</keyword>